<dbReference type="InterPro" id="IPR012551">
    <property type="entry name" value="DUF1707_SHOCT-like"/>
</dbReference>
<keyword evidence="1" id="KW-1133">Transmembrane helix</keyword>
<dbReference type="RefSeq" id="WP_213557067.1">
    <property type="nucleotide sequence ID" value="NZ_JBHYZY010000009.1"/>
</dbReference>
<evidence type="ECO:0000259" key="2">
    <source>
        <dbReference type="Pfam" id="PF08044"/>
    </source>
</evidence>
<proteinExistence type="predicted"/>
<accession>A0ABX8CLY9</accession>
<name>A0ABX8CLY9_9NOCA</name>
<feature type="transmembrane region" description="Helical" evidence="1">
    <location>
        <begin position="84"/>
        <end position="105"/>
    </location>
</feature>
<dbReference type="PANTHER" id="PTHR40763:SF4">
    <property type="entry name" value="DUF1707 DOMAIN-CONTAINING PROTEIN"/>
    <property type="match status" value="1"/>
</dbReference>
<dbReference type="EMBL" id="CP074371">
    <property type="protein sequence ID" value="QVI20961.1"/>
    <property type="molecule type" value="Genomic_DNA"/>
</dbReference>
<dbReference type="PANTHER" id="PTHR40763">
    <property type="entry name" value="MEMBRANE PROTEIN-RELATED"/>
    <property type="match status" value="1"/>
</dbReference>
<keyword evidence="1" id="KW-0812">Transmembrane</keyword>
<dbReference type="Proteomes" id="UP000683310">
    <property type="component" value="Chromosome"/>
</dbReference>
<feature type="domain" description="DUF1707" evidence="2">
    <location>
        <begin position="7"/>
        <end position="59"/>
    </location>
</feature>
<evidence type="ECO:0000313" key="3">
    <source>
        <dbReference type="EMBL" id="QVI20961.1"/>
    </source>
</evidence>
<keyword evidence="1" id="KW-0472">Membrane</keyword>
<evidence type="ECO:0000313" key="4">
    <source>
        <dbReference type="Proteomes" id="UP000683310"/>
    </source>
</evidence>
<organism evidence="3 4">
    <name type="scientific">Nocardia tengchongensis</name>
    <dbReference type="NCBI Taxonomy" id="2055889"/>
    <lineage>
        <taxon>Bacteria</taxon>
        <taxon>Bacillati</taxon>
        <taxon>Actinomycetota</taxon>
        <taxon>Actinomycetes</taxon>
        <taxon>Mycobacteriales</taxon>
        <taxon>Nocardiaceae</taxon>
        <taxon>Nocardia</taxon>
    </lineage>
</organism>
<dbReference type="Pfam" id="PF08044">
    <property type="entry name" value="DUF1707"/>
    <property type="match status" value="1"/>
</dbReference>
<protein>
    <submittedName>
        <fullName evidence="3">DUF1707 domain-containing protein</fullName>
    </submittedName>
</protein>
<reference evidence="3 4" key="1">
    <citation type="submission" date="2021-04" db="EMBL/GenBank/DDBJ databases">
        <title>Nocardia tengchongensis.</title>
        <authorList>
            <person name="Zhuang k."/>
            <person name="Ran Y."/>
            <person name="Li W."/>
        </authorList>
    </citation>
    <scope>NUCLEOTIDE SEQUENCE [LARGE SCALE GENOMIC DNA]</scope>
    <source>
        <strain evidence="3 4">CFH S0057</strain>
    </source>
</reference>
<sequence>MDITTGTRASDAERAQIADLLGRHLTEGRLDLAEYNDRLTSVYATATREDLQLVLGDLPKLPKTAAAQPASRTRLPIWQRIEGSAWLGVSLLTLFIWAAISLAAGEFTYPWPIWVIAPWGAVLVFRVVMGWESTAWNRYHAR</sequence>
<feature type="transmembrane region" description="Helical" evidence="1">
    <location>
        <begin position="111"/>
        <end position="129"/>
    </location>
</feature>
<gene>
    <name evidence="3" type="ORF">KHQ06_33640</name>
</gene>
<evidence type="ECO:0000256" key="1">
    <source>
        <dbReference type="SAM" id="Phobius"/>
    </source>
</evidence>
<keyword evidence="4" id="KW-1185">Reference proteome</keyword>